<organism evidence="2 3">
    <name type="scientific">Pisum sativum</name>
    <name type="common">Garden pea</name>
    <name type="synonym">Lathyrus oleraceus</name>
    <dbReference type="NCBI Taxonomy" id="3888"/>
    <lineage>
        <taxon>Eukaryota</taxon>
        <taxon>Viridiplantae</taxon>
        <taxon>Streptophyta</taxon>
        <taxon>Embryophyta</taxon>
        <taxon>Tracheophyta</taxon>
        <taxon>Spermatophyta</taxon>
        <taxon>Magnoliopsida</taxon>
        <taxon>eudicotyledons</taxon>
        <taxon>Gunneridae</taxon>
        <taxon>Pentapetalae</taxon>
        <taxon>rosids</taxon>
        <taxon>fabids</taxon>
        <taxon>Fabales</taxon>
        <taxon>Fabaceae</taxon>
        <taxon>Papilionoideae</taxon>
        <taxon>50 kb inversion clade</taxon>
        <taxon>NPAAA clade</taxon>
        <taxon>Hologalegina</taxon>
        <taxon>IRL clade</taxon>
        <taxon>Fabeae</taxon>
        <taxon>Lathyrus</taxon>
    </lineage>
</organism>
<feature type="compositionally biased region" description="Low complexity" evidence="1">
    <location>
        <begin position="1"/>
        <end position="14"/>
    </location>
</feature>
<feature type="compositionally biased region" description="Basic and acidic residues" evidence="1">
    <location>
        <begin position="143"/>
        <end position="154"/>
    </location>
</feature>
<feature type="compositionally biased region" description="Basic and acidic residues" evidence="1">
    <location>
        <begin position="68"/>
        <end position="77"/>
    </location>
</feature>
<comment type="caution">
    <text evidence="2">The sequence shown here is derived from an EMBL/GenBank/DDBJ whole genome shotgun (WGS) entry which is preliminary data.</text>
</comment>
<sequence>MANQPNNPNNSNPNEAIPVSNPIPSAGGNVRSVPVSEAVPSSTGSMPAVSISQNAPSSSFRAQQMPRDQAEVGEDHRRKEHQRLAYPKQEQNLIEFIKRCQRMKTEVMLCPRCSAIFDRKAATNLEVVDKAKRKENWGTVRYDPRRSDHHQWRHGERRHNTYKPSNKAMDDKWVQPIRDA</sequence>
<dbReference type="Gramene" id="Psat07G0221800-T1">
    <property type="protein sequence ID" value="KAI5385531.1"/>
    <property type="gene ID" value="KIW84_072218"/>
</dbReference>
<feature type="region of interest" description="Disordered" evidence="1">
    <location>
        <begin position="143"/>
        <end position="180"/>
    </location>
</feature>
<reference evidence="2 3" key="1">
    <citation type="journal article" date="2022" name="Nat. Genet.">
        <title>Improved pea reference genome and pan-genome highlight genomic features and evolutionary characteristics.</title>
        <authorList>
            <person name="Yang T."/>
            <person name="Liu R."/>
            <person name="Luo Y."/>
            <person name="Hu S."/>
            <person name="Wang D."/>
            <person name="Wang C."/>
            <person name="Pandey M.K."/>
            <person name="Ge S."/>
            <person name="Xu Q."/>
            <person name="Li N."/>
            <person name="Li G."/>
            <person name="Huang Y."/>
            <person name="Saxena R.K."/>
            <person name="Ji Y."/>
            <person name="Li M."/>
            <person name="Yan X."/>
            <person name="He Y."/>
            <person name="Liu Y."/>
            <person name="Wang X."/>
            <person name="Xiang C."/>
            <person name="Varshney R.K."/>
            <person name="Ding H."/>
            <person name="Gao S."/>
            <person name="Zong X."/>
        </authorList>
    </citation>
    <scope>NUCLEOTIDE SEQUENCE [LARGE SCALE GENOMIC DNA]</scope>
    <source>
        <strain evidence="2 3">cv. Zhongwan 6</strain>
    </source>
</reference>
<keyword evidence="3" id="KW-1185">Reference proteome</keyword>
<name>A0A9D4VMQ9_PEA</name>
<evidence type="ECO:0000256" key="1">
    <source>
        <dbReference type="SAM" id="MobiDB-lite"/>
    </source>
</evidence>
<evidence type="ECO:0000313" key="3">
    <source>
        <dbReference type="Proteomes" id="UP001058974"/>
    </source>
</evidence>
<feature type="region of interest" description="Disordered" evidence="1">
    <location>
        <begin position="1"/>
        <end position="86"/>
    </location>
</feature>
<gene>
    <name evidence="2" type="ORF">KIW84_072218</name>
</gene>
<accession>A0A9D4VMQ9</accession>
<proteinExistence type="predicted"/>
<feature type="compositionally biased region" description="Polar residues" evidence="1">
    <location>
        <begin position="39"/>
        <end position="62"/>
    </location>
</feature>
<dbReference type="Proteomes" id="UP001058974">
    <property type="component" value="Chromosome 7"/>
</dbReference>
<feature type="compositionally biased region" description="Basic and acidic residues" evidence="1">
    <location>
        <begin position="168"/>
        <end position="180"/>
    </location>
</feature>
<evidence type="ECO:0000313" key="2">
    <source>
        <dbReference type="EMBL" id="KAI5385531.1"/>
    </source>
</evidence>
<protein>
    <submittedName>
        <fullName evidence="2">Uncharacterized protein</fullName>
    </submittedName>
</protein>
<dbReference type="AlphaFoldDB" id="A0A9D4VMQ9"/>
<dbReference type="EMBL" id="JAMSHJ010000007">
    <property type="protein sequence ID" value="KAI5385531.1"/>
    <property type="molecule type" value="Genomic_DNA"/>
</dbReference>